<reference evidence="1 2" key="1">
    <citation type="journal article" date="2013" name="Proc. Natl. Acad. Sci. U.S.A.">
        <title>Improving the coverage of the cyanobacterial phylum using diversity-driven genome sequencing.</title>
        <authorList>
            <person name="Shih P.M."/>
            <person name="Wu D."/>
            <person name="Latifi A."/>
            <person name="Axen S.D."/>
            <person name="Fewer D.P."/>
            <person name="Talla E."/>
            <person name="Calteau A."/>
            <person name="Cai F."/>
            <person name="Tandeau de Marsac N."/>
            <person name="Rippka R."/>
            <person name="Herdman M."/>
            <person name="Sivonen K."/>
            <person name="Coursin T."/>
            <person name="Laurent T."/>
            <person name="Goodwin L."/>
            <person name="Nolan M."/>
            <person name="Davenport K.W."/>
            <person name="Han C.S."/>
            <person name="Rubin E.M."/>
            <person name="Eisen J.A."/>
            <person name="Woyke T."/>
            <person name="Gugger M."/>
            <person name="Kerfeld C.A."/>
        </authorList>
    </citation>
    <scope>NUCLEOTIDE SEQUENCE [LARGE SCALE GENOMIC DNA]</scope>
    <source>
        <strain evidence="1 2">PCC 7429</strain>
    </source>
</reference>
<dbReference type="EMBL" id="ALWB01000088">
    <property type="protein sequence ID" value="ELS32544.1"/>
    <property type="molecule type" value="Genomic_DNA"/>
</dbReference>
<evidence type="ECO:0000313" key="1">
    <source>
        <dbReference type="EMBL" id="ELS32544.1"/>
    </source>
</evidence>
<sequence>MLSIIAEFYHLQIMNQELLLSAQNSYILLVLKI</sequence>
<name>L8N0G0_9CYAN</name>
<dbReference type="Proteomes" id="UP000011201">
    <property type="component" value="Unassembled WGS sequence"/>
</dbReference>
<keyword evidence="2" id="KW-1185">Reference proteome</keyword>
<dbReference type="AlphaFoldDB" id="L8N0G0"/>
<comment type="caution">
    <text evidence="1">The sequence shown here is derived from an EMBL/GenBank/DDBJ whole genome shotgun (WGS) entry which is preliminary data.</text>
</comment>
<protein>
    <submittedName>
        <fullName evidence="1">Uncharacterized protein</fullName>
    </submittedName>
</protein>
<gene>
    <name evidence="1" type="ORF">Pse7429DRAFT_2260</name>
</gene>
<proteinExistence type="predicted"/>
<evidence type="ECO:0000313" key="2">
    <source>
        <dbReference type="Proteomes" id="UP000011201"/>
    </source>
</evidence>
<accession>L8N0G0</accession>
<organism evidence="1 2">
    <name type="scientific">Pseudanabaena biceps PCC 7429</name>
    <dbReference type="NCBI Taxonomy" id="927668"/>
    <lineage>
        <taxon>Bacteria</taxon>
        <taxon>Bacillati</taxon>
        <taxon>Cyanobacteriota</taxon>
        <taxon>Cyanophyceae</taxon>
        <taxon>Pseudanabaenales</taxon>
        <taxon>Pseudanabaenaceae</taxon>
        <taxon>Pseudanabaena</taxon>
    </lineage>
</organism>